<dbReference type="Gene3D" id="1.10.720.30">
    <property type="entry name" value="SAP domain"/>
    <property type="match status" value="1"/>
</dbReference>
<accession>A0A6G0Y2P5</accession>
<feature type="region of interest" description="Disordered" evidence="1">
    <location>
        <begin position="53"/>
        <end position="102"/>
    </location>
</feature>
<dbReference type="InterPro" id="IPR036361">
    <property type="entry name" value="SAP_dom_sf"/>
</dbReference>
<dbReference type="PROSITE" id="PS50800">
    <property type="entry name" value="SAP"/>
    <property type="match status" value="1"/>
</dbReference>
<dbReference type="InterPro" id="IPR003034">
    <property type="entry name" value="SAP_dom"/>
</dbReference>
<feature type="domain" description="SAP" evidence="2">
    <location>
        <begin position="6"/>
        <end position="40"/>
    </location>
</feature>
<organism evidence="3 4">
    <name type="scientific">Aphis craccivora</name>
    <name type="common">Cowpea aphid</name>
    <dbReference type="NCBI Taxonomy" id="307492"/>
    <lineage>
        <taxon>Eukaryota</taxon>
        <taxon>Metazoa</taxon>
        <taxon>Ecdysozoa</taxon>
        <taxon>Arthropoda</taxon>
        <taxon>Hexapoda</taxon>
        <taxon>Insecta</taxon>
        <taxon>Pterygota</taxon>
        <taxon>Neoptera</taxon>
        <taxon>Paraneoptera</taxon>
        <taxon>Hemiptera</taxon>
        <taxon>Sternorrhyncha</taxon>
        <taxon>Aphidomorpha</taxon>
        <taxon>Aphidoidea</taxon>
        <taxon>Aphididae</taxon>
        <taxon>Aphidini</taxon>
        <taxon>Aphis</taxon>
        <taxon>Aphis</taxon>
    </lineage>
</organism>
<name>A0A6G0Y2P5_APHCR</name>
<gene>
    <name evidence="3" type="ORF">FWK35_00024915</name>
</gene>
<proteinExistence type="predicted"/>
<dbReference type="EMBL" id="VUJU01006661">
    <property type="protein sequence ID" value="KAF0747941.1"/>
    <property type="molecule type" value="Genomic_DNA"/>
</dbReference>
<dbReference type="SMART" id="SM00513">
    <property type="entry name" value="SAP"/>
    <property type="match status" value="1"/>
</dbReference>
<comment type="caution">
    <text evidence="3">The sequence shown here is derived from an EMBL/GenBank/DDBJ whole genome shotgun (WGS) entry which is preliminary data.</text>
</comment>
<keyword evidence="4" id="KW-1185">Reference proteome</keyword>
<sequence length="102" mass="11201">MAGKYMSELTAAELRYECSQRGLPEGGTKDALEIRLEQHFTSLGIQANSARFQSMETTRQPQLDTDENPAYNAGHTESSTGERTPVLRPLDGAQPTPTHTAH</sequence>
<evidence type="ECO:0000313" key="3">
    <source>
        <dbReference type="EMBL" id="KAF0747941.1"/>
    </source>
</evidence>
<reference evidence="3 4" key="1">
    <citation type="submission" date="2019-08" db="EMBL/GenBank/DDBJ databases">
        <title>Whole genome of Aphis craccivora.</title>
        <authorList>
            <person name="Voronova N.V."/>
            <person name="Shulinski R.S."/>
            <person name="Bandarenka Y.V."/>
            <person name="Zhorov D.G."/>
            <person name="Warner D."/>
        </authorList>
    </citation>
    <scope>NUCLEOTIDE SEQUENCE [LARGE SCALE GENOMIC DNA]</scope>
    <source>
        <strain evidence="3">180601</strain>
        <tissue evidence="3">Whole Body</tissue>
    </source>
</reference>
<dbReference type="AlphaFoldDB" id="A0A6G0Y2P5"/>
<dbReference type="SUPFAM" id="SSF68906">
    <property type="entry name" value="SAP domain"/>
    <property type="match status" value="1"/>
</dbReference>
<evidence type="ECO:0000256" key="1">
    <source>
        <dbReference type="SAM" id="MobiDB-lite"/>
    </source>
</evidence>
<evidence type="ECO:0000313" key="4">
    <source>
        <dbReference type="Proteomes" id="UP000478052"/>
    </source>
</evidence>
<feature type="compositionally biased region" description="Polar residues" evidence="1">
    <location>
        <begin position="53"/>
        <end position="63"/>
    </location>
</feature>
<dbReference type="Proteomes" id="UP000478052">
    <property type="component" value="Unassembled WGS sequence"/>
</dbReference>
<dbReference type="Pfam" id="PF02037">
    <property type="entry name" value="SAP"/>
    <property type="match status" value="1"/>
</dbReference>
<protein>
    <submittedName>
        <fullName evidence="3">SAP domain-containing protein</fullName>
    </submittedName>
</protein>
<evidence type="ECO:0000259" key="2">
    <source>
        <dbReference type="PROSITE" id="PS50800"/>
    </source>
</evidence>